<dbReference type="AlphaFoldDB" id="X1GSV1"/>
<comment type="caution">
    <text evidence="1">The sequence shown here is derived from an EMBL/GenBank/DDBJ whole genome shotgun (WGS) entry which is preliminary data.</text>
</comment>
<proteinExistence type="predicted"/>
<dbReference type="Pfam" id="PF13366">
    <property type="entry name" value="PDDEXK_3"/>
    <property type="match status" value="1"/>
</dbReference>
<accession>X1GSV1</accession>
<organism evidence="1">
    <name type="scientific">marine sediment metagenome</name>
    <dbReference type="NCBI Taxonomy" id="412755"/>
    <lineage>
        <taxon>unclassified sequences</taxon>
        <taxon>metagenomes</taxon>
        <taxon>ecological metagenomes</taxon>
    </lineage>
</organism>
<dbReference type="InterPro" id="IPR026350">
    <property type="entry name" value="GxxExxY"/>
</dbReference>
<evidence type="ECO:0008006" key="2">
    <source>
        <dbReference type="Google" id="ProtNLM"/>
    </source>
</evidence>
<protein>
    <recommendedName>
        <fullName evidence="2">GxxExxY protein</fullName>
    </recommendedName>
</protein>
<dbReference type="NCBIfam" id="TIGR04256">
    <property type="entry name" value="GxxExxY"/>
    <property type="match status" value="1"/>
</dbReference>
<sequence>MEVHKNLGPGLLESTYSQCLAYELNMSGINFKLEYPIPVKYKTVNIDCSYRADFMVENEIIVEIKSVKELLPIHEAQLLTYLKISDKKLGLLINFNVKLLKKGLKRIVNKL</sequence>
<name>X1GSV1_9ZZZZ</name>
<dbReference type="EMBL" id="BARU01022760">
    <property type="protein sequence ID" value="GAH60262.1"/>
    <property type="molecule type" value="Genomic_DNA"/>
</dbReference>
<reference evidence="1" key="1">
    <citation type="journal article" date="2014" name="Front. Microbiol.">
        <title>High frequency of phylogenetically diverse reductive dehalogenase-homologous genes in deep subseafloor sedimentary metagenomes.</title>
        <authorList>
            <person name="Kawai M."/>
            <person name="Futagami T."/>
            <person name="Toyoda A."/>
            <person name="Takaki Y."/>
            <person name="Nishi S."/>
            <person name="Hori S."/>
            <person name="Arai W."/>
            <person name="Tsubouchi T."/>
            <person name="Morono Y."/>
            <person name="Uchiyama I."/>
            <person name="Ito T."/>
            <person name="Fujiyama A."/>
            <person name="Inagaki F."/>
            <person name="Takami H."/>
        </authorList>
    </citation>
    <scope>NUCLEOTIDE SEQUENCE</scope>
    <source>
        <strain evidence="1">Expedition CK06-06</strain>
    </source>
</reference>
<evidence type="ECO:0000313" key="1">
    <source>
        <dbReference type="EMBL" id="GAH60262.1"/>
    </source>
</evidence>
<gene>
    <name evidence="1" type="ORF">S03H2_37027</name>
</gene>